<keyword evidence="3" id="KW-1185">Reference proteome</keyword>
<sequence length="49" mass="5617">MDSLLHAHNGDNFEVDKPSAKGASKKKRDKQLSKIVHFEDILEWHGVME</sequence>
<feature type="compositionally biased region" description="Basic and acidic residues" evidence="1">
    <location>
        <begin position="8"/>
        <end position="19"/>
    </location>
</feature>
<proteinExistence type="predicted"/>
<evidence type="ECO:0000313" key="2">
    <source>
        <dbReference type="EMBL" id="EDN98329.1"/>
    </source>
</evidence>
<evidence type="ECO:0000256" key="1">
    <source>
        <dbReference type="SAM" id="MobiDB-lite"/>
    </source>
</evidence>
<accession>A7F6F8</accession>
<name>A7F6F8_SCLS1</name>
<dbReference type="InParanoid" id="A7F6F8"/>
<evidence type="ECO:0000313" key="3">
    <source>
        <dbReference type="Proteomes" id="UP000001312"/>
    </source>
</evidence>
<dbReference type="Proteomes" id="UP000001312">
    <property type="component" value="Unassembled WGS sequence"/>
</dbReference>
<dbReference type="KEGG" id="ssl:SS1G_13187"/>
<dbReference type="GeneID" id="5481859"/>
<dbReference type="EMBL" id="CH476644">
    <property type="protein sequence ID" value="EDN98329.1"/>
    <property type="molecule type" value="Genomic_DNA"/>
</dbReference>
<organism evidence="2 3">
    <name type="scientific">Sclerotinia sclerotiorum (strain ATCC 18683 / 1980 / Ss-1)</name>
    <name type="common">White mold</name>
    <name type="synonym">Whetzelinia sclerotiorum</name>
    <dbReference type="NCBI Taxonomy" id="665079"/>
    <lineage>
        <taxon>Eukaryota</taxon>
        <taxon>Fungi</taxon>
        <taxon>Dikarya</taxon>
        <taxon>Ascomycota</taxon>
        <taxon>Pezizomycotina</taxon>
        <taxon>Leotiomycetes</taxon>
        <taxon>Helotiales</taxon>
        <taxon>Sclerotiniaceae</taxon>
        <taxon>Sclerotinia</taxon>
    </lineage>
</organism>
<reference evidence="3" key="1">
    <citation type="journal article" date="2011" name="PLoS Genet.">
        <title>Genomic analysis of the necrotrophic fungal pathogens Sclerotinia sclerotiorum and Botrytis cinerea.</title>
        <authorList>
            <person name="Amselem J."/>
            <person name="Cuomo C.A."/>
            <person name="van Kan J.A."/>
            <person name="Viaud M."/>
            <person name="Benito E.P."/>
            <person name="Couloux A."/>
            <person name="Coutinho P.M."/>
            <person name="de Vries R.P."/>
            <person name="Dyer P.S."/>
            <person name="Fillinger S."/>
            <person name="Fournier E."/>
            <person name="Gout L."/>
            <person name="Hahn M."/>
            <person name="Kohn L."/>
            <person name="Lapalu N."/>
            <person name="Plummer K.M."/>
            <person name="Pradier J.M."/>
            <person name="Quevillon E."/>
            <person name="Sharon A."/>
            <person name="Simon A."/>
            <person name="ten Have A."/>
            <person name="Tudzynski B."/>
            <person name="Tudzynski P."/>
            <person name="Wincker P."/>
            <person name="Andrew M."/>
            <person name="Anthouard V."/>
            <person name="Beever R.E."/>
            <person name="Beffa R."/>
            <person name="Benoit I."/>
            <person name="Bouzid O."/>
            <person name="Brault B."/>
            <person name="Chen Z."/>
            <person name="Choquer M."/>
            <person name="Collemare J."/>
            <person name="Cotton P."/>
            <person name="Danchin E.G."/>
            <person name="Da Silva C."/>
            <person name="Gautier A."/>
            <person name="Giraud C."/>
            <person name="Giraud T."/>
            <person name="Gonzalez C."/>
            <person name="Grossetete S."/>
            <person name="Guldener U."/>
            <person name="Henrissat B."/>
            <person name="Howlett B.J."/>
            <person name="Kodira C."/>
            <person name="Kretschmer M."/>
            <person name="Lappartient A."/>
            <person name="Leroch M."/>
            <person name="Levis C."/>
            <person name="Mauceli E."/>
            <person name="Neuveglise C."/>
            <person name="Oeser B."/>
            <person name="Pearson M."/>
            <person name="Poulain J."/>
            <person name="Poussereau N."/>
            <person name="Quesneville H."/>
            <person name="Rascle C."/>
            <person name="Schumacher J."/>
            <person name="Segurens B."/>
            <person name="Sexton A."/>
            <person name="Silva E."/>
            <person name="Sirven C."/>
            <person name="Soanes D.M."/>
            <person name="Talbot N.J."/>
            <person name="Templeton M."/>
            <person name="Yandava C."/>
            <person name="Yarden O."/>
            <person name="Zeng Q."/>
            <person name="Rollins J.A."/>
            <person name="Lebrun M.H."/>
            <person name="Dickman M."/>
        </authorList>
    </citation>
    <scope>NUCLEOTIDE SEQUENCE [LARGE SCALE GENOMIC DNA]</scope>
    <source>
        <strain evidence="3">ATCC 18683 / 1980 / Ss-1</strain>
    </source>
</reference>
<protein>
    <submittedName>
        <fullName evidence="2">Uncharacterized protein</fullName>
    </submittedName>
</protein>
<dbReference type="RefSeq" id="XP_001585671.1">
    <property type="nucleotide sequence ID" value="XM_001585621.1"/>
</dbReference>
<gene>
    <name evidence="2" type="ORF">SS1G_13187</name>
</gene>
<dbReference type="AlphaFoldDB" id="A7F6F8"/>
<feature type="region of interest" description="Disordered" evidence="1">
    <location>
        <begin position="1"/>
        <end position="30"/>
    </location>
</feature>